<keyword evidence="2" id="KW-0732">Signal</keyword>
<feature type="non-terminal residue" evidence="3">
    <location>
        <position position="124"/>
    </location>
</feature>
<feature type="signal peptide" evidence="2">
    <location>
        <begin position="1"/>
        <end position="21"/>
    </location>
</feature>
<gene>
    <name evidence="3" type="ORF">ENO10_05955</name>
</gene>
<sequence>MKTTLKIIFLMLMPASTFSQVQESAVTTSEYDWTIKEARELAEKQNDPEKWDFEMLQSEIESFNGSPASDLPLHLSPFPVPEYETTGNGTSGSDFEIGGKKIIGRSALVKRGPHNDFLFSDENA</sequence>
<reference evidence="3" key="1">
    <citation type="journal article" date="2020" name="mSystems">
        <title>Genome- and Community-Level Interaction Insights into Carbon Utilization and Element Cycling Functions of Hydrothermarchaeota in Hydrothermal Sediment.</title>
        <authorList>
            <person name="Zhou Z."/>
            <person name="Liu Y."/>
            <person name="Xu W."/>
            <person name="Pan J."/>
            <person name="Luo Z.H."/>
            <person name="Li M."/>
        </authorList>
    </citation>
    <scope>NUCLEOTIDE SEQUENCE [LARGE SCALE GENOMIC DNA]</scope>
    <source>
        <strain evidence="3">SpSt-1235</strain>
    </source>
</reference>
<protein>
    <submittedName>
        <fullName evidence="3">Uncharacterized protein</fullName>
    </submittedName>
</protein>
<evidence type="ECO:0000256" key="1">
    <source>
        <dbReference type="SAM" id="MobiDB-lite"/>
    </source>
</evidence>
<evidence type="ECO:0000256" key="2">
    <source>
        <dbReference type="SAM" id="SignalP"/>
    </source>
</evidence>
<proteinExistence type="predicted"/>
<accession>A0A7C2M0Z1</accession>
<comment type="caution">
    <text evidence="3">The sequence shown here is derived from an EMBL/GenBank/DDBJ whole genome shotgun (WGS) entry which is preliminary data.</text>
</comment>
<dbReference type="EMBL" id="DSEE01000433">
    <property type="protein sequence ID" value="HER40746.1"/>
    <property type="molecule type" value="Genomic_DNA"/>
</dbReference>
<feature type="region of interest" description="Disordered" evidence="1">
    <location>
        <begin position="74"/>
        <end position="96"/>
    </location>
</feature>
<name>A0A7C2M0Z1_9FLAO</name>
<dbReference type="Proteomes" id="UP000885753">
    <property type="component" value="Unassembled WGS sequence"/>
</dbReference>
<organism evidence="3">
    <name type="scientific">Salinimicrobium catena</name>
    <dbReference type="NCBI Taxonomy" id="390640"/>
    <lineage>
        <taxon>Bacteria</taxon>
        <taxon>Pseudomonadati</taxon>
        <taxon>Bacteroidota</taxon>
        <taxon>Flavobacteriia</taxon>
        <taxon>Flavobacteriales</taxon>
        <taxon>Flavobacteriaceae</taxon>
        <taxon>Salinimicrobium</taxon>
    </lineage>
</organism>
<feature type="chain" id="PRO_5028467216" evidence="2">
    <location>
        <begin position="22"/>
        <end position="124"/>
    </location>
</feature>
<evidence type="ECO:0000313" key="3">
    <source>
        <dbReference type="EMBL" id="HER40746.1"/>
    </source>
</evidence>
<dbReference type="AlphaFoldDB" id="A0A7C2M0Z1"/>